<evidence type="ECO:0000313" key="4">
    <source>
        <dbReference type="Proteomes" id="UP000199391"/>
    </source>
</evidence>
<dbReference type="OrthoDB" id="9796595at2"/>
<keyword evidence="3" id="KW-0238">DNA-binding</keyword>
<evidence type="ECO:0000259" key="2">
    <source>
        <dbReference type="Pfam" id="PF13309"/>
    </source>
</evidence>
<protein>
    <submittedName>
        <fullName evidence="3">Predicted transcriptional regulator YheO, contains PAS and DNA-binding HTH domains</fullName>
    </submittedName>
</protein>
<dbReference type="AlphaFoldDB" id="A0A1I7LFI4"/>
<dbReference type="Pfam" id="PF08348">
    <property type="entry name" value="PAS_6"/>
    <property type="match status" value="1"/>
</dbReference>
<organism evidence="3 4">
    <name type="scientific">Pseudoduganella namucuonensis</name>
    <dbReference type="NCBI Taxonomy" id="1035707"/>
    <lineage>
        <taxon>Bacteria</taxon>
        <taxon>Pseudomonadati</taxon>
        <taxon>Pseudomonadota</taxon>
        <taxon>Betaproteobacteria</taxon>
        <taxon>Burkholderiales</taxon>
        <taxon>Oxalobacteraceae</taxon>
        <taxon>Telluria group</taxon>
        <taxon>Pseudoduganella</taxon>
    </lineage>
</organism>
<dbReference type="GO" id="GO:0003677">
    <property type="term" value="F:DNA binding"/>
    <property type="evidence" value="ECO:0007669"/>
    <property type="project" value="UniProtKB-KW"/>
</dbReference>
<proteinExistence type="predicted"/>
<sequence>MPKTIRKTPEQKLLLEQLKTVAEGLGQTLAPFCEVVVHDLLDPRHAIAAIHNNLSGREPGGPATELGLARIGDPDYPAVLANYANRFADGRQAKSTSIGVKDSTGRYVAALCINVDLTMFHGLQSVLEQFGRVAGGAAGPLESLDPVGADGIRRRIDQYAARLSSTPRALKADERRALIAELREAGCLDVRRAMEIIAQHLGVSRATVYGYAK</sequence>
<gene>
    <name evidence="3" type="ORF">SAMN05216552_102862</name>
</gene>
<feature type="domain" description="YheO-like" evidence="1">
    <location>
        <begin position="15"/>
        <end position="124"/>
    </location>
</feature>
<dbReference type="PANTHER" id="PTHR35568:SF1">
    <property type="entry name" value="TRANSCRIPTIONAL REGULATOR DAUR"/>
    <property type="match status" value="1"/>
</dbReference>
<feature type="domain" description="Transcriptional regulator DauR-like HTH" evidence="2">
    <location>
        <begin position="152"/>
        <end position="212"/>
    </location>
</feature>
<dbReference type="EMBL" id="FPBO01000028">
    <property type="protein sequence ID" value="SFV08414.1"/>
    <property type="molecule type" value="Genomic_DNA"/>
</dbReference>
<accession>A0A1I7LFI4</accession>
<evidence type="ECO:0000313" key="3">
    <source>
        <dbReference type="EMBL" id="SFV08414.1"/>
    </source>
</evidence>
<dbReference type="STRING" id="1035707.SAMN05216552_102862"/>
<keyword evidence="4" id="KW-1185">Reference proteome</keyword>
<dbReference type="PANTHER" id="PTHR35568">
    <property type="entry name" value="TRANSCRIPTIONAL REGULATOR DAUR"/>
    <property type="match status" value="1"/>
</dbReference>
<dbReference type="Pfam" id="PF13309">
    <property type="entry name" value="HTH_22"/>
    <property type="match status" value="1"/>
</dbReference>
<dbReference type="InterPro" id="IPR039446">
    <property type="entry name" value="DauR-like"/>
</dbReference>
<reference evidence="4" key="1">
    <citation type="submission" date="2016-10" db="EMBL/GenBank/DDBJ databases">
        <authorList>
            <person name="Varghese N."/>
            <person name="Submissions S."/>
        </authorList>
    </citation>
    <scope>NUCLEOTIDE SEQUENCE [LARGE SCALE GENOMIC DNA]</scope>
    <source>
        <strain evidence="4">CGMCC 1.11014</strain>
    </source>
</reference>
<name>A0A1I7LFI4_9BURK</name>
<dbReference type="InterPro" id="IPR039445">
    <property type="entry name" value="DauR-like_HTH"/>
</dbReference>
<dbReference type="InterPro" id="IPR013559">
    <property type="entry name" value="YheO"/>
</dbReference>
<dbReference type="Proteomes" id="UP000199391">
    <property type="component" value="Unassembled WGS sequence"/>
</dbReference>
<evidence type="ECO:0000259" key="1">
    <source>
        <dbReference type="Pfam" id="PF08348"/>
    </source>
</evidence>
<dbReference type="RefSeq" id="WP_093558216.1">
    <property type="nucleotide sequence ID" value="NZ_FPBO01000028.1"/>
</dbReference>